<dbReference type="EC" id="3.1.1.1" evidence="5"/>
<evidence type="ECO:0000256" key="1">
    <source>
        <dbReference type="ARBA" id="ARBA00005964"/>
    </source>
</evidence>
<dbReference type="PANTHER" id="PTHR43142">
    <property type="entry name" value="CARBOXYLIC ESTER HYDROLASE"/>
    <property type="match status" value="1"/>
</dbReference>
<dbReference type="InterPro" id="IPR002018">
    <property type="entry name" value="CarbesteraseB"/>
</dbReference>
<evidence type="ECO:0000313" key="7">
    <source>
        <dbReference type="EnsemblMetazoa" id="AMAM014006-PA"/>
    </source>
</evidence>
<dbReference type="VEuPathDB" id="VectorBase:AMAM014006"/>
<dbReference type="GO" id="GO:0106435">
    <property type="term" value="F:carboxylesterase activity"/>
    <property type="evidence" value="ECO:0007669"/>
    <property type="project" value="UniProtKB-EC"/>
</dbReference>
<keyword evidence="2" id="KW-0719">Serine esterase</keyword>
<dbReference type="InterPro" id="IPR029058">
    <property type="entry name" value="AB_hydrolase_fold"/>
</dbReference>
<proteinExistence type="inferred from homology"/>
<keyword evidence="4" id="KW-0325">Glycoprotein</keyword>
<reference evidence="7" key="2">
    <citation type="submission" date="2020-05" db="UniProtKB">
        <authorList>
            <consortium name="EnsemblMetazoa"/>
        </authorList>
    </citation>
    <scope>IDENTIFICATION</scope>
    <source>
        <strain evidence="7">maculatus3</strain>
    </source>
</reference>
<accession>A0A182SV11</accession>
<dbReference type="SUPFAM" id="SSF53474">
    <property type="entry name" value="alpha/beta-Hydrolases"/>
    <property type="match status" value="1"/>
</dbReference>
<name>A0A182SV11_9DIPT</name>
<organism evidence="7 8">
    <name type="scientific">Anopheles maculatus</name>
    <dbReference type="NCBI Taxonomy" id="74869"/>
    <lineage>
        <taxon>Eukaryota</taxon>
        <taxon>Metazoa</taxon>
        <taxon>Ecdysozoa</taxon>
        <taxon>Arthropoda</taxon>
        <taxon>Hexapoda</taxon>
        <taxon>Insecta</taxon>
        <taxon>Pterygota</taxon>
        <taxon>Neoptera</taxon>
        <taxon>Endopterygota</taxon>
        <taxon>Diptera</taxon>
        <taxon>Nematocera</taxon>
        <taxon>Culicoidea</taxon>
        <taxon>Culicidae</taxon>
        <taxon>Anophelinae</taxon>
        <taxon>Anopheles</taxon>
        <taxon>Anopheles maculatus group</taxon>
    </lineage>
</organism>
<protein>
    <recommendedName>
        <fullName evidence="5">carboxylesterase</fullName>
        <ecNumber evidence="5">3.1.1.1</ecNumber>
    </recommendedName>
</protein>
<dbReference type="PANTHER" id="PTHR43142:SF1">
    <property type="entry name" value="CARBOXYLIC ESTER HYDROLASE"/>
    <property type="match status" value="1"/>
</dbReference>
<evidence type="ECO:0000256" key="2">
    <source>
        <dbReference type="ARBA" id="ARBA00022487"/>
    </source>
</evidence>
<dbReference type="AlphaFoldDB" id="A0A182SV11"/>
<sequence length="228" mass="25412">MLCKKKEHFYRRAPEPFGGWMGERLATTDAPLCTQRDPYRRDESISGIEDCLQLNIYVPERSRNPKRSLAQSNESKSLPVMVFFHGGGWQCGSGTRSFYGPDYLLEHDIIYIGANFRLGPLGFLSTEQADCPGNNGLKDQNLVLRWIRENIASFGGDPHSVTLWDTDPMIPFPPVVEPDAPGAFITKHPRDEYEPHGIGLPWMTGLTLDEGALKSAFVLGCLVFSGHG</sequence>
<feature type="domain" description="Carboxylesterase type B" evidence="6">
    <location>
        <begin position="12"/>
        <end position="164"/>
    </location>
</feature>
<dbReference type="EnsemblMetazoa" id="AMAM014006-RA">
    <property type="protein sequence ID" value="AMAM014006-PA"/>
    <property type="gene ID" value="AMAM014006"/>
</dbReference>
<comment type="similarity">
    <text evidence="1">Belongs to the type-B carboxylesterase/lipase family.</text>
</comment>
<evidence type="ECO:0000256" key="3">
    <source>
        <dbReference type="ARBA" id="ARBA00022801"/>
    </source>
</evidence>
<keyword evidence="8" id="KW-1185">Reference proteome</keyword>
<evidence type="ECO:0000256" key="4">
    <source>
        <dbReference type="ARBA" id="ARBA00023180"/>
    </source>
</evidence>
<reference evidence="8" key="1">
    <citation type="submission" date="2013-09" db="EMBL/GenBank/DDBJ databases">
        <title>The Genome Sequence of Anopheles maculatus species B.</title>
        <authorList>
            <consortium name="The Broad Institute Genomics Platform"/>
            <person name="Neafsey D.E."/>
            <person name="Besansky N."/>
            <person name="Howell P."/>
            <person name="Walton C."/>
            <person name="Young S.K."/>
            <person name="Zeng Q."/>
            <person name="Gargeya S."/>
            <person name="Fitzgerald M."/>
            <person name="Haas B."/>
            <person name="Abouelleil A."/>
            <person name="Allen A.W."/>
            <person name="Alvarado L."/>
            <person name="Arachchi H.M."/>
            <person name="Berlin A.M."/>
            <person name="Chapman S.B."/>
            <person name="Gainer-Dewar J."/>
            <person name="Goldberg J."/>
            <person name="Griggs A."/>
            <person name="Gujja S."/>
            <person name="Hansen M."/>
            <person name="Howarth C."/>
            <person name="Imamovic A."/>
            <person name="Ireland A."/>
            <person name="Larimer J."/>
            <person name="McCowan C."/>
            <person name="Murphy C."/>
            <person name="Pearson M."/>
            <person name="Poon T.W."/>
            <person name="Priest M."/>
            <person name="Roberts A."/>
            <person name="Saif S."/>
            <person name="Shea T."/>
            <person name="Sisk P."/>
            <person name="Sykes S."/>
            <person name="Wortman J."/>
            <person name="Nusbaum C."/>
            <person name="Birren B."/>
        </authorList>
    </citation>
    <scope>NUCLEOTIDE SEQUENCE [LARGE SCALE GENOMIC DNA]</scope>
    <source>
        <strain evidence="8">maculatus3</strain>
    </source>
</reference>
<dbReference type="Gene3D" id="3.40.50.1820">
    <property type="entry name" value="alpha/beta hydrolase"/>
    <property type="match status" value="1"/>
</dbReference>
<evidence type="ECO:0000259" key="6">
    <source>
        <dbReference type="Pfam" id="PF00135"/>
    </source>
</evidence>
<dbReference type="Proteomes" id="UP000075901">
    <property type="component" value="Unassembled WGS sequence"/>
</dbReference>
<evidence type="ECO:0000313" key="8">
    <source>
        <dbReference type="Proteomes" id="UP000075901"/>
    </source>
</evidence>
<evidence type="ECO:0000256" key="5">
    <source>
        <dbReference type="ARBA" id="ARBA00039155"/>
    </source>
</evidence>
<dbReference type="Pfam" id="PF00135">
    <property type="entry name" value="COesterase"/>
    <property type="match status" value="1"/>
</dbReference>
<keyword evidence="3" id="KW-0378">Hydrolase</keyword>